<feature type="domain" description="Starch synthase catalytic" evidence="5">
    <location>
        <begin position="83"/>
        <end position="193"/>
    </location>
</feature>
<dbReference type="UniPathway" id="UPA00152"/>
<dbReference type="PANTHER" id="PTHR45825">
    <property type="entry name" value="GRANULE-BOUND STARCH SYNTHASE 1, CHLOROPLASTIC/AMYLOPLASTIC"/>
    <property type="match status" value="1"/>
</dbReference>
<accession>A0A0U3DD97</accession>
<evidence type="ECO:0000256" key="2">
    <source>
        <dbReference type="ARBA" id="ARBA00022676"/>
    </source>
</evidence>
<keyword evidence="2 6" id="KW-0328">Glycosyltransferase</keyword>
<evidence type="ECO:0000259" key="5">
    <source>
        <dbReference type="Pfam" id="PF08323"/>
    </source>
</evidence>
<dbReference type="Pfam" id="PF08323">
    <property type="entry name" value="Glyco_transf_5"/>
    <property type="match status" value="1"/>
</dbReference>
<sequence length="193" mass="21107">MAALATSQLATSGTVLGVTDRSAPSMFRHAGFQGLRPRKPADGTFGMRTVGASAAPKQSRKAHRGNRRCLSVVVRATGSGMNLVFVGAEMAPWSKTGGLGDVLGGLPPAMAANGHRVMVVSPRYDQYKDAWDTSVISEIKVADEYERVRFFHCYKRGVDRVFIDHPWFLEKVRGKTKEKIYGPDAGTDYEDNQ</sequence>
<name>A0A0U3DD97_HORVD</name>
<keyword evidence="4" id="KW-0750">Starch biosynthesis</keyword>
<dbReference type="GO" id="GO:0009011">
    <property type="term" value="F:alpha-1,4-glucan glucosyltransferase (ADP-glucose donor) activity"/>
    <property type="evidence" value="ECO:0007669"/>
    <property type="project" value="UniProtKB-EC"/>
</dbReference>
<dbReference type="InterPro" id="IPR013534">
    <property type="entry name" value="Starch_synth_cat_dom"/>
</dbReference>
<evidence type="ECO:0000256" key="4">
    <source>
        <dbReference type="ARBA" id="ARBA00022922"/>
    </source>
</evidence>
<keyword evidence="3 6" id="KW-0808">Transferase</keyword>
<protein>
    <submittedName>
        <fullName evidence="6">Truncated starch synthase</fullName>
        <ecNumber evidence="6">2.4.1.21</ecNumber>
    </submittedName>
</protein>
<reference evidence="6" key="1">
    <citation type="journal article" date="2014" name="J. Agric. Food Chem.">
        <title>Effect of wide variation of the Waxy gene on starch properties in hull-less barley from Qinghai-Tibet plateau in China.</title>
        <authorList>
            <person name="Li Q."/>
            <person name="Pan Z."/>
            <person name="Deng G."/>
            <person name="Long H."/>
            <person name="Li Z."/>
            <person name="Deng X."/>
            <person name="Liang J."/>
            <person name="Tang Y."/>
            <person name="Zeng X."/>
            <person name="Tashi N."/>
            <person name="Yu M."/>
        </authorList>
    </citation>
    <scope>NUCLEOTIDE SEQUENCE</scope>
    <source>
        <strain evidence="6">Z1191</strain>
    </source>
</reference>
<dbReference type="GO" id="GO:0019252">
    <property type="term" value="P:starch biosynthetic process"/>
    <property type="evidence" value="ECO:0007669"/>
    <property type="project" value="UniProtKB-UniPathway"/>
</dbReference>
<evidence type="ECO:0000256" key="3">
    <source>
        <dbReference type="ARBA" id="ARBA00022679"/>
    </source>
</evidence>
<dbReference type="SUPFAM" id="SSF53756">
    <property type="entry name" value="UDP-Glycosyltransferase/glycogen phosphorylase"/>
    <property type="match status" value="1"/>
</dbReference>
<proteinExistence type="predicted"/>
<dbReference type="EC" id="2.4.1.21" evidence="6"/>
<reference evidence="6" key="2">
    <citation type="submission" date="2015-07" db="EMBL/GenBank/DDBJ databases">
        <authorList>
            <person name="Cajimat M.N.B."/>
            <person name="Milazzo M.L."/>
            <person name="Fulhorst C.F."/>
        </authorList>
    </citation>
    <scope>NUCLEOTIDE SEQUENCE</scope>
    <source>
        <strain evidence="6">Z1191</strain>
    </source>
</reference>
<dbReference type="PANTHER" id="PTHR45825:SF3">
    <property type="entry name" value="GRANULE-BOUND STARCH SYNTHASE 1, CHLOROPLASTIC_AMYLOPLASTIC"/>
    <property type="match status" value="1"/>
</dbReference>
<dbReference type="Gene3D" id="3.40.50.2000">
    <property type="entry name" value="Glycogen Phosphorylase B"/>
    <property type="match status" value="1"/>
</dbReference>
<comment type="pathway">
    <text evidence="1">Glycan biosynthesis; starch biosynthesis.</text>
</comment>
<evidence type="ECO:0000313" key="6">
    <source>
        <dbReference type="EMBL" id="ALT57242.1"/>
    </source>
</evidence>
<evidence type="ECO:0000256" key="1">
    <source>
        <dbReference type="ARBA" id="ARBA00004727"/>
    </source>
</evidence>
<dbReference type="AlphaFoldDB" id="A0A0U3DD97"/>
<organism evidence="6">
    <name type="scientific">Hordeum vulgare var. distichon</name>
    <name type="common">Barley</name>
    <name type="synonym">Hordeum distichon</name>
    <dbReference type="NCBI Taxonomy" id="1288821"/>
    <lineage>
        <taxon>Eukaryota</taxon>
        <taxon>Viridiplantae</taxon>
        <taxon>Streptophyta</taxon>
        <taxon>Embryophyta</taxon>
        <taxon>Tracheophyta</taxon>
        <taxon>Spermatophyta</taxon>
        <taxon>Magnoliopsida</taxon>
        <taxon>Liliopsida</taxon>
        <taxon>Poales</taxon>
        <taxon>Poaceae</taxon>
        <taxon>BOP clade</taxon>
        <taxon>Pooideae</taxon>
        <taxon>Triticodae</taxon>
        <taxon>Triticeae</taxon>
        <taxon>Hordeinae</taxon>
        <taxon>Hordeum</taxon>
    </lineage>
</organism>
<dbReference type="EMBL" id="KT356859">
    <property type="protein sequence ID" value="ALT57242.1"/>
    <property type="molecule type" value="Genomic_DNA"/>
</dbReference>